<organism evidence="3 4">
    <name type="scientific">Parascaris univalens</name>
    <name type="common">Nematode worm</name>
    <dbReference type="NCBI Taxonomy" id="6257"/>
    <lineage>
        <taxon>Eukaryota</taxon>
        <taxon>Metazoa</taxon>
        <taxon>Ecdysozoa</taxon>
        <taxon>Nematoda</taxon>
        <taxon>Chromadorea</taxon>
        <taxon>Rhabditida</taxon>
        <taxon>Spirurina</taxon>
        <taxon>Ascaridomorpha</taxon>
        <taxon>Ascaridoidea</taxon>
        <taxon>Ascarididae</taxon>
        <taxon>Parascaris</taxon>
    </lineage>
</organism>
<dbReference type="Proteomes" id="UP000887569">
    <property type="component" value="Unplaced"/>
</dbReference>
<dbReference type="InterPro" id="IPR040676">
    <property type="entry name" value="DUF5641"/>
</dbReference>
<dbReference type="AlphaFoldDB" id="A0A915B208"/>
<keyword evidence="3" id="KW-1185">Reference proteome</keyword>
<evidence type="ECO:0000259" key="2">
    <source>
        <dbReference type="Pfam" id="PF18701"/>
    </source>
</evidence>
<feature type="domain" description="DUF5641" evidence="2">
    <location>
        <begin position="134"/>
        <end position="194"/>
    </location>
</feature>
<evidence type="ECO:0000313" key="3">
    <source>
        <dbReference type="Proteomes" id="UP000887569"/>
    </source>
</evidence>
<feature type="compositionally biased region" description="Basic and acidic residues" evidence="1">
    <location>
        <begin position="208"/>
        <end position="217"/>
    </location>
</feature>
<sequence>MEAERGRSSKASVAKTTWSVRKARDKLQAIVRIRENMRTAAVGKPTHEGRQAQRQQLGIEVTHKEPLIVDGFGGTHVTHCTSARVKLKMKRTDGRFFTMFANSVPRLGELEKFWSLELVGVRDPPLQTDNEHAMKRFSESEIVIVAEEDLPRAEWKLGKVEKLYKNHEGKTKTVDVKMPNGHVLKRPVSMLYPLEVSEEEREALPTTKSKELVKHPADQNLQAEETEEEEETRTKPETHRTSASTPQTDGYRRRKYRNLLKVFPCKKLEVSQVSRITSSRQVLRDLPVRIQGQDLIRASELGAQLQQISLSGVSDMRGTMLLCTVSTPGTKPEPSLAPRTSLNGITQLRADMEPPTNVRRGGSVAKREMRHRGSLQSKCSKKGLTVSARL</sequence>
<name>A0A915B208_PARUN</name>
<reference evidence="4" key="1">
    <citation type="submission" date="2022-11" db="UniProtKB">
        <authorList>
            <consortium name="WormBaseParasite"/>
        </authorList>
    </citation>
    <scope>IDENTIFICATION</scope>
</reference>
<feature type="region of interest" description="Disordered" evidence="1">
    <location>
        <begin position="199"/>
        <end position="253"/>
    </location>
</feature>
<accession>A0A915B208</accession>
<proteinExistence type="predicted"/>
<dbReference type="Pfam" id="PF18701">
    <property type="entry name" value="DUF5641"/>
    <property type="match status" value="1"/>
</dbReference>
<evidence type="ECO:0000256" key="1">
    <source>
        <dbReference type="SAM" id="MobiDB-lite"/>
    </source>
</evidence>
<dbReference type="WBParaSite" id="PgR022X_g052_t01">
    <property type="protein sequence ID" value="PgR022X_g052_t01"/>
    <property type="gene ID" value="PgR022X_g052"/>
</dbReference>
<protein>
    <submittedName>
        <fullName evidence="4">DUF5641 domain-containing protein</fullName>
    </submittedName>
</protein>
<feature type="region of interest" description="Disordered" evidence="1">
    <location>
        <begin position="353"/>
        <end position="390"/>
    </location>
</feature>
<evidence type="ECO:0000313" key="4">
    <source>
        <dbReference type="WBParaSite" id="PgR022X_g052_t01"/>
    </source>
</evidence>